<evidence type="ECO:0000256" key="8">
    <source>
        <dbReference type="SAM" id="MobiDB-lite"/>
    </source>
</evidence>
<evidence type="ECO:0000256" key="1">
    <source>
        <dbReference type="ARBA" id="ARBA00004275"/>
    </source>
</evidence>
<dbReference type="OMA" id="ITHKCCQ"/>
<feature type="region of interest" description="Disordered" evidence="8">
    <location>
        <begin position="1"/>
        <end position="22"/>
    </location>
</feature>
<dbReference type="GO" id="GO:0005777">
    <property type="term" value="C:peroxisome"/>
    <property type="evidence" value="ECO:0000318"/>
    <property type="project" value="GO_Central"/>
</dbReference>
<dbReference type="Proteomes" id="UP000036987">
    <property type="component" value="Unassembled WGS sequence"/>
</dbReference>
<dbReference type="GO" id="GO:0042372">
    <property type="term" value="P:phylloquinone biosynthetic process"/>
    <property type="evidence" value="ECO:0000318"/>
    <property type="project" value="GO_Central"/>
</dbReference>
<comment type="pathway">
    <text evidence="4">Cofactor biosynthesis; phylloquinone biosynthesis.</text>
</comment>
<dbReference type="NCBIfam" id="TIGR00369">
    <property type="entry name" value="unchar_dom_1"/>
    <property type="match status" value="1"/>
</dbReference>
<comment type="subcellular location">
    <subcellularLocation>
        <location evidence="1">Peroxisome</location>
    </subcellularLocation>
</comment>
<protein>
    <submittedName>
        <fullName evidence="10">Thioesterase family protein</fullName>
    </submittedName>
</protein>
<comment type="caution">
    <text evidence="10">The sequence shown here is derived from an EMBL/GenBank/DDBJ whole genome shotgun (WGS) entry which is preliminary data.</text>
</comment>
<evidence type="ECO:0000256" key="2">
    <source>
        <dbReference type="ARBA" id="ARBA00022801"/>
    </source>
</evidence>
<evidence type="ECO:0000256" key="3">
    <source>
        <dbReference type="ARBA" id="ARBA00023140"/>
    </source>
</evidence>
<dbReference type="GO" id="GO:0061522">
    <property type="term" value="F:1,4-dihydroxy-2-naphthoyl-CoA thioesterase activity"/>
    <property type="evidence" value="ECO:0000318"/>
    <property type="project" value="GO_Central"/>
</dbReference>
<sequence length="187" mass="20363">MARPTQMIEMKNPKIPNPADLHSSFSNPMGDSKLLNMKTMEVDKPLCAIGFEHDVISASLVSGHLFITENCTQPFRVLHGGVSALIAESLASTGAHIASGFKRVAGVQLSINHHKPAFIGDNVIAEATPITVGRTVQVWNVELWKCDVSTMKKKVLVSSSRVTLLSNMPVPEDSKEAEIKLRKHAKL</sequence>
<comment type="pathway">
    <text evidence="5">Quinol/quinone metabolism; 1,4-dihydroxy-2-naphthoate biosynthesis; 1,4-dihydroxy-2-naphthoate from chorismate: step 7/7.</text>
</comment>
<reference evidence="11" key="1">
    <citation type="journal article" date="2016" name="Nature">
        <title>The genome of the seagrass Zostera marina reveals angiosperm adaptation to the sea.</title>
        <authorList>
            <person name="Olsen J.L."/>
            <person name="Rouze P."/>
            <person name="Verhelst B."/>
            <person name="Lin Y.-C."/>
            <person name="Bayer T."/>
            <person name="Collen J."/>
            <person name="Dattolo E."/>
            <person name="De Paoli E."/>
            <person name="Dittami S."/>
            <person name="Maumus F."/>
            <person name="Michel G."/>
            <person name="Kersting A."/>
            <person name="Lauritano C."/>
            <person name="Lohaus R."/>
            <person name="Toepel M."/>
            <person name="Tonon T."/>
            <person name="Vanneste K."/>
            <person name="Amirebrahimi M."/>
            <person name="Brakel J."/>
            <person name="Bostroem C."/>
            <person name="Chovatia M."/>
            <person name="Grimwood J."/>
            <person name="Jenkins J.W."/>
            <person name="Jueterbock A."/>
            <person name="Mraz A."/>
            <person name="Stam W.T."/>
            <person name="Tice H."/>
            <person name="Bornberg-Bauer E."/>
            <person name="Green P.J."/>
            <person name="Pearson G.A."/>
            <person name="Procaccini G."/>
            <person name="Duarte C.M."/>
            <person name="Schmutz J."/>
            <person name="Reusch T.B.H."/>
            <person name="Van de Peer Y."/>
        </authorList>
    </citation>
    <scope>NUCLEOTIDE SEQUENCE [LARGE SCALE GENOMIC DNA]</scope>
    <source>
        <strain evidence="11">cv. Finnish</strain>
    </source>
</reference>
<evidence type="ECO:0000256" key="4">
    <source>
        <dbReference type="ARBA" id="ARBA00060572"/>
    </source>
</evidence>
<accession>A0A0K9PID0</accession>
<dbReference type="InterPro" id="IPR006683">
    <property type="entry name" value="Thioestr_dom"/>
</dbReference>
<dbReference type="PANTHER" id="PTHR43240">
    <property type="entry name" value="1,4-DIHYDROXY-2-NAPHTHOYL-COA THIOESTERASE 1"/>
    <property type="match status" value="1"/>
</dbReference>
<gene>
    <name evidence="10" type="ORF">ZOSMA_24G00200</name>
</gene>
<comment type="similarity">
    <text evidence="6">Belongs to the 4-hydroxybenzoyl-CoA thioesterase family. DHNA-CoA hydrolase subfamily.</text>
</comment>
<evidence type="ECO:0000313" key="11">
    <source>
        <dbReference type="Proteomes" id="UP000036987"/>
    </source>
</evidence>
<dbReference type="Gene3D" id="3.10.129.10">
    <property type="entry name" value="Hotdog Thioesterase"/>
    <property type="match status" value="1"/>
</dbReference>
<keyword evidence="11" id="KW-1185">Reference proteome</keyword>
<dbReference type="SUPFAM" id="SSF54637">
    <property type="entry name" value="Thioesterase/thiol ester dehydrase-isomerase"/>
    <property type="match status" value="1"/>
</dbReference>
<keyword evidence="2" id="KW-0378">Hydrolase</keyword>
<keyword evidence="3" id="KW-0576">Peroxisome</keyword>
<dbReference type="PANTHER" id="PTHR43240:SF5">
    <property type="entry name" value="1,4-DIHYDROXY-2-NAPHTHOYL-COA THIOESTERASE 1"/>
    <property type="match status" value="1"/>
</dbReference>
<name>A0A0K9PID0_ZOSMR</name>
<dbReference type="AlphaFoldDB" id="A0A0K9PID0"/>
<dbReference type="Pfam" id="PF03061">
    <property type="entry name" value="4HBT"/>
    <property type="match status" value="1"/>
</dbReference>
<evidence type="ECO:0000256" key="6">
    <source>
        <dbReference type="ARBA" id="ARBA00061187"/>
    </source>
</evidence>
<dbReference type="FunFam" id="3.10.129.10:FF:000048">
    <property type="entry name" value="14-dihydroxy-2-naphthoyl-CoA thioesterase 1"/>
    <property type="match status" value="1"/>
</dbReference>
<evidence type="ECO:0000313" key="10">
    <source>
        <dbReference type="EMBL" id="KMZ68000.1"/>
    </source>
</evidence>
<dbReference type="InterPro" id="IPR003736">
    <property type="entry name" value="PAAI_dom"/>
</dbReference>
<evidence type="ECO:0000259" key="9">
    <source>
        <dbReference type="Pfam" id="PF03061"/>
    </source>
</evidence>
<dbReference type="OrthoDB" id="46529at2759"/>
<evidence type="ECO:0000256" key="5">
    <source>
        <dbReference type="ARBA" id="ARBA00060586"/>
    </source>
</evidence>
<evidence type="ECO:0000256" key="7">
    <source>
        <dbReference type="ARBA" id="ARBA00066058"/>
    </source>
</evidence>
<feature type="domain" description="Thioesterase" evidence="9">
    <location>
        <begin position="77"/>
        <end position="146"/>
    </location>
</feature>
<comment type="subunit">
    <text evidence="7">Homotetramers.</text>
</comment>
<dbReference type="STRING" id="29655.A0A0K9PID0"/>
<dbReference type="CDD" id="cd03443">
    <property type="entry name" value="PaaI_thioesterase"/>
    <property type="match status" value="1"/>
</dbReference>
<organism evidence="10 11">
    <name type="scientific">Zostera marina</name>
    <name type="common">Eelgrass</name>
    <dbReference type="NCBI Taxonomy" id="29655"/>
    <lineage>
        <taxon>Eukaryota</taxon>
        <taxon>Viridiplantae</taxon>
        <taxon>Streptophyta</taxon>
        <taxon>Embryophyta</taxon>
        <taxon>Tracheophyta</taxon>
        <taxon>Spermatophyta</taxon>
        <taxon>Magnoliopsida</taxon>
        <taxon>Liliopsida</taxon>
        <taxon>Zosteraceae</taxon>
        <taxon>Zostera</taxon>
    </lineage>
</organism>
<proteinExistence type="inferred from homology"/>
<dbReference type="EMBL" id="LFYR01000864">
    <property type="protein sequence ID" value="KMZ68000.1"/>
    <property type="molecule type" value="Genomic_DNA"/>
</dbReference>
<dbReference type="InterPro" id="IPR029069">
    <property type="entry name" value="HotDog_dom_sf"/>
</dbReference>